<dbReference type="Gene3D" id="2.40.160.20">
    <property type="match status" value="1"/>
</dbReference>
<keyword evidence="3" id="KW-1185">Reference proteome</keyword>
<dbReference type="InterPro" id="IPR018550">
    <property type="entry name" value="Lipid-A_deacylase-rel"/>
</dbReference>
<dbReference type="Proteomes" id="UP000001591">
    <property type="component" value="Chromosome"/>
</dbReference>
<keyword evidence="1" id="KW-0732">Signal</keyword>
<sequence>MVRRFLSALLCLVGLAVLSGGARAEDRAQPDLFSLGAGKFDVDDNQPRNQAADFRLEYRFGAALLEAGDWLTVRPWVGAEVTSDGGVYGGGGLVLDIPIGPLNLTPSFGAGLHYDGNGKQLGSALEFRSQAELSYRFENDSRLGIAYGHISNGGITEANPGSEILTVYWHFPSSWLFGN</sequence>
<dbReference type="KEGG" id="rce:RC1_1958"/>
<dbReference type="EMBL" id="CP000613">
    <property type="protein sequence ID" value="ACI99354.1"/>
    <property type="molecule type" value="Genomic_DNA"/>
</dbReference>
<evidence type="ECO:0000313" key="3">
    <source>
        <dbReference type="Proteomes" id="UP000001591"/>
    </source>
</evidence>
<gene>
    <name evidence="2" type="ordered locus">RC1_1958</name>
</gene>
<protein>
    <recommendedName>
        <fullName evidence="4">Lipid A 3-O-deacylase (PagL)</fullName>
    </recommendedName>
</protein>
<evidence type="ECO:0000256" key="1">
    <source>
        <dbReference type="SAM" id="SignalP"/>
    </source>
</evidence>
<dbReference type="RefSeq" id="WP_012567139.1">
    <property type="nucleotide sequence ID" value="NC_011420.2"/>
</dbReference>
<name>B6ITQ3_RHOCS</name>
<evidence type="ECO:0000313" key="2">
    <source>
        <dbReference type="EMBL" id="ACI99354.1"/>
    </source>
</evidence>
<dbReference type="HOGENOM" id="CLU_116714_1_0_5"/>
<dbReference type="STRING" id="414684.RC1_1958"/>
<dbReference type="eggNOG" id="ENOG5031K9Q">
    <property type="taxonomic scope" value="Bacteria"/>
</dbReference>
<reference evidence="2 3" key="1">
    <citation type="journal article" date="2010" name="BMC Genomics">
        <title>Metabolic flexibility revealed in the genome of the cyst-forming alpha-1 proteobacterium Rhodospirillum centenum.</title>
        <authorList>
            <person name="Lu Y.K."/>
            <person name="Marden J."/>
            <person name="Han M."/>
            <person name="Swingley W.D."/>
            <person name="Mastrian S.D."/>
            <person name="Chowdhury S.R."/>
            <person name="Hao J."/>
            <person name="Helmy T."/>
            <person name="Kim S."/>
            <person name="Kurdoglu A.A."/>
            <person name="Matthies H.J."/>
            <person name="Rollo D."/>
            <person name="Stothard P."/>
            <person name="Blankenship R.E."/>
            <person name="Bauer C.E."/>
            <person name="Touchman J.W."/>
        </authorList>
    </citation>
    <scope>NUCLEOTIDE SEQUENCE [LARGE SCALE GENOMIC DNA]</scope>
    <source>
        <strain evidence="3">ATCC 51521 / SW</strain>
    </source>
</reference>
<feature type="signal peptide" evidence="1">
    <location>
        <begin position="1"/>
        <end position="24"/>
    </location>
</feature>
<organism evidence="2 3">
    <name type="scientific">Rhodospirillum centenum (strain ATCC 51521 / SW)</name>
    <dbReference type="NCBI Taxonomy" id="414684"/>
    <lineage>
        <taxon>Bacteria</taxon>
        <taxon>Pseudomonadati</taxon>
        <taxon>Pseudomonadota</taxon>
        <taxon>Alphaproteobacteria</taxon>
        <taxon>Rhodospirillales</taxon>
        <taxon>Rhodospirillaceae</taxon>
        <taxon>Rhodospirillum</taxon>
    </lineage>
</organism>
<evidence type="ECO:0008006" key="4">
    <source>
        <dbReference type="Google" id="ProtNLM"/>
    </source>
</evidence>
<dbReference type="Pfam" id="PF09411">
    <property type="entry name" value="PagL"/>
    <property type="match status" value="1"/>
</dbReference>
<dbReference type="AlphaFoldDB" id="B6ITQ3"/>
<feature type="chain" id="PRO_5002844476" description="Lipid A 3-O-deacylase (PagL)" evidence="1">
    <location>
        <begin position="25"/>
        <end position="179"/>
    </location>
</feature>
<proteinExistence type="predicted"/>
<accession>B6ITQ3</accession>